<comment type="caution">
    <text evidence="7">The sequence shown here is derived from an EMBL/GenBank/DDBJ whole genome shotgun (WGS) entry which is preliminary data.</text>
</comment>
<feature type="compositionally biased region" description="Polar residues" evidence="4">
    <location>
        <begin position="217"/>
        <end position="227"/>
    </location>
</feature>
<name>A0AAU9WU26_9CNID</name>
<dbReference type="FunFam" id="2.60.120.290:FF:000005">
    <property type="entry name" value="Procollagen C-endopeptidase enhancer 1"/>
    <property type="match status" value="4"/>
</dbReference>
<dbReference type="CDD" id="cd00041">
    <property type="entry name" value="CUB"/>
    <property type="match status" value="7"/>
</dbReference>
<feature type="domain" description="CUB" evidence="6">
    <location>
        <begin position="989"/>
        <end position="1105"/>
    </location>
</feature>
<evidence type="ECO:0000256" key="3">
    <source>
        <dbReference type="PROSITE-ProRule" id="PRU00059"/>
    </source>
</evidence>
<feature type="domain" description="CUB" evidence="6">
    <location>
        <begin position="594"/>
        <end position="709"/>
    </location>
</feature>
<evidence type="ECO:0000313" key="8">
    <source>
        <dbReference type="Proteomes" id="UP001159428"/>
    </source>
</evidence>
<feature type="transmembrane region" description="Helical" evidence="5">
    <location>
        <begin position="1110"/>
        <end position="1133"/>
    </location>
</feature>
<feature type="compositionally biased region" description="Polar residues" evidence="4">
    <location>
        <begin position="1375"/>
        <end position="1384"/>
    </location>
</feature>
<feature type="domain" description="CUB" evidence="6">
    <location>
        <begin position="337"/>
        <end position="458"/>
    </location>
</feature>
<dbReference type="Gene3D" id="2.60.120.290">
    <property type="entry name" value="Spermadhesin, CUB domain"/>
    <property type="match status" value="7"/>
</dbReference>
<dbReference type="Pfam" id="PF00431">
    <property type="entry name" value="CUB"/>
    <property type="match status" value="7"/>
</dbReference>
<evidence type="ECO:0000256" key="5">
    <source>
        <dbReference type="SAM" id="Phobius"/>
    </source>
</evidence>
<feature type="region of interest" description="Disordered" evidence="4">
    <location>
        <begin position="1375"/>
        <end position="1446"/>
    </location>
</feature>
<keyword evidence="8" id="KW-1185">Reference proteome</keyword>
<feature type="compositionally biased region" description="Pro residues" evidence="4">
    <location>
        <begin position="264"/>
        <end position="273"/>
    </location>
</feature>
<dbReference type="SUPFAM" id="SSF49854">
    <property type="entry name" value="Spermadhesin, CUB domain"/>
    <property type="match status" value="7"/>
</dbReference>
<dbReference type="SMART" id="SM00042">
    <property type="entry name" value="CUB"/>
    <property type="match status" value="7"/>
</dbReference>
<protein>
    <recommendedName>
        <fullName evidence="6">CUB domain-containing protein</fullName>
    </recommendedName>
</protein>
<organism evidence="7 8">
    <name type="scientific">Pocillopora meandrina</name>
    <dbReference type="NCBI Taxonomy" id="46732"/>
    <lineage>
        <taxon>Eukaryota</taxon>
        <taxon>Metazoa</taxon>
        <taxon>Cnidaria</taxon>
        <taxon>Anthozoa</taxon>
        <taxon>Hexacorallia</taxon>
        <taxon>Scleractinia</taxon>
        <taxon>Astrocoeniina</taxon>
        <taxon>Pocilloporidae</taxon>
        <taxon>Pocillopora</taxon>
    </lineage>
</organism>
<feature type="domain" description="CUB" evidence="6">
    <location>
        <begin position="463"/>
        <end position="585"/>
    </location>
</feature>
<evidence type="ECO:0000256" key="1">
    <source>
        <dbReference type="ARBA" id="ARBA00022737"/>
    </source>
</evidence>
<comment type="caution">
    <text evidence="3">Lacks conserved residue(s) required for the propagation of feature annotation.</text>
</comment>
<dbReference type="EMBL" id="CALNXJ010000021">
    <property type="protein sequence ID" value="CAH3126129.1"/>
    <property type="molecule type" value="Genomic_DNA"/>
</dbReference>
<keyword evidence="5" id="KW-1133">Transmembrane helix</keyword>
<reference evidence="7 8" key="1">
    <citation type="submission" date="2022-05" db="EMBL/GenBank/DDBJ databases">
        <authorList>
            <consortium name="Genoscope - CEA"/>
            <person name="William W."/>
        </authorList>
    </citation>
    <scope>NUCLEOTIDE SEQUENCE [LARGE SCALE GENOMIC DNA]</scope>
</reference>
<keyword evidence="5" id="KW-0472">Membrane</keyword>
<proteinExistence type="predicted"/>
<evidence type="ECO:0000256" key="4">
    <source>
        <dbReference type="SAM" id="MobiDB-lite"/>
    </source>
</evidence>
<dbReference type="InterPro" id="IPR035914">
    <property type="entry name" value="Sperma_CUB_dom_sf"/>
</dbReference>
<keyword evidence="1" id="KW-0677">Repeat</keyword>
<feature type="domain" description="CUB" evidence="6">
    <location>
        <begin position="721"/>
        <end position="840"/>
    </location>
</feature>
<keyword evidence="5" id="KW-0812">Transmembrane</keyword>
<sequence length="1518" mass="169252">MLMVNIVVMMNPWVQILWRYGMVHGLTADYYGIYCGYKMPFDVFSTGRYLWVKFRSISDGKTSRGIKAPFEAVDPRTLQSPLKYYPLNMNCDWLITVPDDSFVKLSFERFDLGLGGCNGEDLRDYVEVLDGKDLDSESKGKFCDRTFPPIIRSSDRHMRVVFRSDGYGPFYTGFKAAFTAVEKKSDVILLMVVACLLVQRLKRNKKPRNEAARGTVHMSTVARSDSATELAGVTEHSPPSTPRVPVAPSANSPRPRPVGYTPVPTAPNLPPSEGPNLVDLPPAYPTDEQIPQYPPSGESYPWQQTQASADRESLVLFSLMARNTFAQEIANSSTKVCFPSNTNNNNLRLNGLSGSFRSPEGQLLNSSCDWLITVPEGKIIKLVFTGFLLESDRHPWGCPRDFVEVYDGNSSSSVRRGRFCGSVTPMNIYSTGRYIVVRLRTDNETSWHLGFTAMFTAEETYICPYHAKVLYVSESSVRTLTSPNYPSPYDSNEDCKWILEAPSELIVKVTFQAFELAGDMYFYSSCRDKLIFYDGNDTTSNILGTAYCGATPPDLIYSTGRHLFVEFSTDRYTNRKGFKLSVSAVNKEESATICRSSSDKVIHLRGFNGTFFTPNYPAFYATNWTCIWLISVPAGKRVKLTFEYFSLKSDDAFQIRDGKSPRSPELRRFDVNYRYDVYSTGSYMWVKFHSGFGSWFYKPRGFKARFEALDPPGNPEEFCYPGNVYNNNLKLSGFYGTLQSPAERYYPHLSCTWLIVVPEGNIIELSFQTFRIPKGPSSKCTPDYVEALDGKDSSSDGKGRLCGYDIPERIRSTGRYMMVRFRSGEIMTITGEFSAAFRARDEPVEPVASSRSKEVCLLGNPDNGNLKLTGTEGTLQTPLKYYPTDLVCVWLITVPEGKRVELSFEKFDISPIGCSDFVQIFDGETNKSRTLEEYCGDSVIREVQSTGRHMLVIFNSDSEPDVLRTGFKASFKAISTARNKTKCFPGNINNNNLQLEGSSGTFESPFYPSKYPKSISCTWVITVPYGKLVKLSFTAFDVEWSSSCDEDYVQIYDGWSSASEVKTKLCGASLPSDVSSTSRYLRVQFRSDEDNHGNCSGFKAQFEQVHKANVLTILFIGGVSLFLLLICMACSIIRRRRSPTPRRQFLHALRCRIRHNSSRQFLRASTPQPAANLHLYPPSTMGYRTPSYTFPMEPPPPYTYPTEPPPPYPGEDTYLPHTPLGRSFSFTKQLATFNASSFIGFFFLAVFVVGGLIFLVLCCKDRKYIFGGQRQEHTTAMTVNIPSMQHSARASREHYPGFVSTTFPGRTAPLQVHIETSYLSYIGEPPPPYPGNDRGYATDNSFPIARDDNGIDNYGTGIGIDASGIDITYNNSEDNVSSTENYANDTEYDGSDINSPGTGLHNDGNDVENDCTQNGNSIGNNNGNSQTENEGDGTGNDTNESRISCNGFDSDVSNCNVIDTGSGEIGTQSAINDGEGNENNGSVMDNSANGIRNDTSDINIPCTSVDNNATNSRFVVVH</sequence>
<gene>
    <name evidence="7" type="ORF">PMEA_00011947</name>
</gene>
<feature type="domain" description="CUB" evidence="6">
    <location>
        <begin position="81"/>
        <end position="181"/>
    </location>
</feature>
<feature type="transmembrane region" description="Helical" evidence="5">
    <location>
        <begin position="1238"/>
        <end position="1257"/>
    </location>
</feature>
<feature type="region of interest" description="Disordered" evidence="4">
    <location>
        <begin position="206"/>
        <end position="278"/>
    </location>
</feature>
<accession>A0AAU9WU26</accession>
<dbReference type="InterPro" id="IPR000859">
    <property type="entry name" value="CUB_dom"/>
</dbReference>
<feature type="compositionally biased region" description="Polar residues" evidence="4">
    <location>
        <begin position="1435"/>
        <end position="1444"/>
    </location>
</feature>
<keyword evidence="2" id="KW-1015">Disulfide bond</keyword>
<feature type="compositionally biased region" description="Low complexity" evidence="4">
    <location>
        <begin position="1414"/>
        <end position="1425"/>
    </location>
</feature>
<evidence type="ECO:0000259" key="6">
    <source>
        <dbReference type="PROSITE" id="PS01180"/>
    </source>
</evidence>
<evidence type="ECO:0000256" key="2">
    <source>
        <dbReference type="ARBA" id="ARBA00023157"/>
    </source>
</evidence>
<dbReference type="Proteomes" id="UP001159428">
    <property type="component" value="Unassembled WGS sequence"/>
</dbReference>
<feature type="domain" description="CUB" evidence="6">
    <location>
        <begin position="862"/>
        <end position="974"/>
    </location>
</feature>
<dbReference type="PANTHER" id="PTHR24251">
    <property type="entry name" value="OVOCHYMASE-RELATED"/>
    <property type="match status" value="1"/>
</dbReference>
<evidence type="ECO:0000313" key="7">
    <source>
        <dbReference type="EMBL" id="CAH3126129.1"/>
    </source>
</evidence>
<dbReference type="PROSITE" id="PS01180">
    <property type="entry name" value="CUB"/>
    <property type="match status" value="7"/>
</dbReference>